<protein>
    <submittedName>
        <fullName evidence="2">Cis-3-chloroacrylic acid dehalogenase, putative</fullName>
    </submittedName>
    <submittedName>
        <fullName evidence="3">Tautomerase family protein</fullName>
    </submittedName>
</protein>
<evidence type="ECO:0000313" key="3">
    <source>
        <dbReference type="EMBL" id="ULP42959.1"/>
    </source>
</evidence>
<dbReference type="Proteomes" id="UP001055171">
    <property type="component" value="Chromosome"/>
</dbReference>
<accession>A0A0E4GVS2</accession>
<evidence type="ECO:0000313" key="5">
    <source>
        <dbReference type="Proteomes" id="UP001055171"/>
    </source>
</evidence>
<gene>
    <name evidence="2" type="ORF">BN1232_00729</name>
    <name evidence="3" type="ORF">MJO58_02815</name>
</gene>
<proteinExistence type="predicted"/>
<organism evidence="2 4">
    <name type="scientific">Mycobacterium lentiflavum</name>
    <dbReference type="NCBI Taxonomy" id="141349"/>
    <lineage>
        <taxon>Bacteria</taxon>
        <taxon>Bacillati</taxon>
        <taxon>Actinomycetota</taxon>
        <taxon>Actinomycetes</taxon>
        <taxon>Mycobacteriales</taxon>
        <taxon>Mycobacteriaceae</taxon>
        <taxon>Mycobacterium</taxon>
        <taxon>Mycobacterium simiae complex</taxon>
    </lineage>
</organism>
<dbReference type="Proteomes" id="UP000199251">
    <property type="component" value="Unassembled WGS sequence"/>
</dbReference>
<dbReference type="InterPro" id="IPR014347">
    <property type="entry name" value="Tautomerase/MIF_sf"/>
</dbReference>
<sequence>MPVYQCVSSAGLVSADARARIAQDITRLHCEVTGAPAAFVNVLFSEYVSGELFTGGQPSQNSFIAAEIRAGRDLDTRQALLRELSGIWTEATGQNEAQLLVAIKETPAENAMEAGLMFPKPGEEAQWMSENSDKLAALGWNVST</sequence>
<reference evidence="3" key="2">
    <citation type="submission" date="2022-08" db="EMBL/GenBank/DDBJ databases">
        <title>Complete genome sequence of 14 non-tuberculosis mycobacteria type-strains.</title>
        <authorList>
            <person name="Igarashi Y."/>
            <person name="Osugi A."/>
            <person name="Mitarai S."/>
        </authorList>
    </citation>
    <scope>NUCLEOTIDE SEQUENCE</scope>
    <source>
        <strain evidence="3">ATCC 51985</strain>
    </source>
</reference>
<feature type="domain" description="Tautomerase cis-CaaD-like" evidence="1">
    <location>
        <begin position="1"/>
        <end position="131"/>
    </location>
</feature>
<dbReference type="InterPro" id="IPR028116">
    <property type="entry name" value="Cis-CaaD-like"/>
</dbReference>
<evidence type="ECO:0000259" key="1">
    <source>
        <dbReference type="Pfam" id="PF14832"/>
    </source>
</evidence>
<dbReference type="STRING" id="141349.BN1232_00729"/>
<dbReference type="OrthoDB" id="118855at2"/>
<evidence type="ECO:0000313" key="2">
    <source>
        <dbReference type="EMBL" id="CQD04637.1"/>
    </source>
</evidence>
<reference evidence="2 4" key="1">
    <citation type="submission" date="2015-03" db="EMBL/GenBank/DDBJ databases">
        <authorList>
            <person name="Urmite Genomes"/>
        </authorList>
    </citation>
    <scope>NUCLEOTIDE SEQUENCE [LARGE SCALE GENOMIC DNA]</scope>
    <source>
        <strain evidence="2 4">CSUR P1491</strain>
    </source>
</reference>
<dbReference type="AlphaFoldDB" id="A0A0E4GVS2"/>
<dbReference type="Pfam" id="PF14832">
    <property type="entry name" value="Tautomerase_3"/>
    <property type="match status" value="1"/>
</dbReference>
<name>A0A0E4GVS2_MYCLN</name>
<dbReference type="SUPFAM" id="SSF55331">
    <property type="entry name" value="Tautomerase/MIF"/>
    <property type="match status" value="1"/>
</dbReference>
<dbReference type="EMBL" id="CTEE01000001">
    <property type="protein sequence ID" value="CQD04637.1"/>
    <property type="molecule type" value="Genomic_DNA"/>
</dbReference>
<keyword evidence="5" id="KW-1185">Reference proteome</keyword>
<dbReference type="EMBL" id="CP092423">
    <property type="protein sequence ID" value="ULP42959.1"/>
    <property type="molecule type" value="Genomic_DNA"/>
</dbReference>
<dbReference type="Gene3D" id="3.30.429.10">
    <property type="entry name" value="Macrophage Migration Inhibitory Factor"/>
    <property type="match status" value="1"/>
</dbReference>
<dbReference type="RefSeq" id="WP_090599109.1">
    <property type="nucleotide sequence ID" value="NZ_CP092423.2"/>
</dbReference>
<evidence type="ECO:0000313" key="4">
    <source>
        <dbReference type="Proteomes" id="UP000199251"/>
    </source>
</evidence>